<evidence type="ECO:0000256" key="4">
    <source>
        <dbReference type="ARBA" id="ARBA00023128"/>
    </source>
</evidence>
<comment type="similarity">
    <text evidence="6">Belongs to the peptidase S26 family. IMP1 subfamily.</text>
</comment>
<feature type="region of interest" description="Disordered" evidence="8">
    <location>
        <begin position="78"/>
        <end position="111"/>
    </location>
</feature>
<evidence type="ECO:0000256" key="6">
    <source>
        <dbReference type="ARBA" id="ARBA00038445"/>
    </source>
</evidence>
<feature type="compositionally biased region" description="Low complexity" evidence="8">
    <location>
        <begin position="230"/>
        <end position="249"/>
    </location>
</feature>
<dbReference type="InterPro" id="IPR019757">
    <property type="entry name" value="Pept_S26A_signal_pept_1_Lys-AS"/>
</dbReference>
<dbReference type="PANTHER" id="PTHR12383">
    <property type="entry name" value="PROTEASE FAMILY S26 MITOCHONDRIAL INNER MEMBRANE PROTEASE-RELATED"/>
    <property type="match status" value="1"/>
</dbReference>
<comment type="subcellular location">
    <subcellularLocation>
        <location evidence="1">Mitochondrion inner membrane</location>
    </subcellularLocation>
</comment>
<dbReference type="EMBL" id="OOIN01000004">
    <property type="protein sequence ID" value="SPO22301.1"/>
    <property type="molecule type" value="Genomic_DNA"/>
</dbReference>
<dbReference type="InterPro" id="IPR036286">
    <property type="entry name" value="LexA/Signal_pep-like_sf"/>
</dbReference>
<reference evidence="10 11" key="1">
    <citation type="submission" date="2018-03" db="EMBL/GenBank/DDBJ databases">
        <authorList>
            <person name="Guldener U."/>
        </authorList>
    </citation>
    <scope>NUCLEOTIDE SEQUENCE [LARGE SCALE GENOMIC DNA]</scope>
    <source>
        <strain evidence="10 11">NBRC100155</strain>
    </source>
</reference>
<dbReference type="InterPro" id="IPR019533">
    <property type="entry name" value="Peptidase_S26"/>
</dbReference>
<keyword evidence="11" id="KW-1185">Reference proteome</keyword>
<evidence type="ECO:0000256" key="2">
    <source>
        <dbReference type="ARBA" id="ARBA00022792"/>
    </source>
</evidence>
<evidence type="ECO:0000313" key="10">
    <source>
        <dbReference type="EMBL" id="SPO22301.1"/>
    </source>
</evidence>
<dbReference type="PROSITE" id="PS00760">
    <property type="entry name" value="SPASE_I_2"/>
    <property type="match status" value="1"/>
</dbReference>
<dbReference type="GO" id="GO:0006465">
    <property type="term" value="P:signal peptide processing"/>
    <property type="evidence" value="ECO:0007669"/>
    <property type="project" value="InterPro"/>
</dbReference>
<gene>
    <name evidence="10" type="ORF">UTRI_00979</name>
</gene>
<name>A0A5C3DYH9_9BASI</name>
<dbReference type="GO" id="GO:0042720">
    <property type="term" value="C:mitochondrial inner membrane peptidase complex"/>
    <property type="evidence" value="ECO:0007669"/>
    <property type="project" value="TreeGrafter"/>
</dbReference>
<keyword evidence="2" id="KW-0999">Mitochondrion inner membrane</keyword>
<accession>A0A5C3DYH9</accession>
<feature type="compositionally biased region" description="Low complexity" evidence="8">
    <location>
        <begin position="198"/>
        <end position="220"/>
    </location>
</feature>
<evidence type="ECO:0000256" key="8">
    <source>
        <dbReference type="SAM" id="MobiDB-lite"/>
    </source>
</evidence>
<dbReference type="Proteomes" id="UP000324022">
    <property type="component" value="Unassembled WGS sequence"/>
</dbReference>
<dbReference type="PANTHER" id="PTHR12383:SF16">
    <property type="entry name" value="MITOCHONDRIAL INNER MEMBRANE PROTEASE SUBUNIT 1"/>
    <property type="match status" value="1"/>
</dbReference>
<evidence type="ECO:0000256" key="7">
    <source>
        <dbReference type="PIRSR" id="PIRSR600223-1"/>
    </source>
</evidence>
<dbReference type="Pfam" id="PF10502">
    <property type="entry name" value="Peptidase_S26"/>
    <property type="match status" value="1"/>
</dbReference>
<organism evidence="10 11">
    <name type="scientific">Ustilago trichophora</name>
    <dbReference type="NCBI Taxonomy" id="86804"/>
    <lineage>
        <taxon>Eukaryota</taxon>
        <taxon>Fungi</taxon>
        <taxon>Dikarya</taxon>
        <taxon>Basidiomycota</taxon>
        <taxon>Ustilaginomycotina</taxon>
        <taxon>Ustilaginomycetes</taxon>
        <taxon>Ustilaginales</taxon>
        <taxon>Ustilaginaceae</taxon>
        <taxon>Ustilago</taxon>
    </lineage>
</organism>
<protein>
    <submittedName>
        <fullName evidence="10">Related to IMP1 - protease, mitochondrial</fullName>
    </submittedName>
</protein>
<keyword evidence="4" id="KW-0496">Mitochondrion</keyword>
<dbReference type="OrthoDB" id="308440at2759"/>
<evidence type="ECO:0000259" key="9">
    <source>
        <dbReference type="Pfam" id="PF10502"/>
    </source>
</evidence>
<dbReference type="Gene3D" id="2.10.109.10">
    <property type="entry name" value="Umud Fragment, subunit A"/>
    <property type="match status" value="1"/>
</dbReference>
<feature type="region of interest" description="Disordered" evidence="8">
    <location>
        <begin position="198"/>
        <end position="250"/>
    </location>
</feature>
<dbReference type="AlphaFoldDB" id="A0A5C3DYH9"/>
<keyword evidence="3" id="KW-0378">Hydrolase</keyword>
<feature type="compositionally biased region" description="Basic and acidic residues" evidence="8">
    <location>
        <begin position="169"/>
        <end position="178"/>
    </location>
</feature>
<dbReference type="PRINTS" id="PR00727">
    <property type="entry name" value="LEADERPTASE"/>
</dbReference>
<dbReference type="InterPro" id="IPR000223">
    <property type="entry name" value="Pept_S26A_signal_pept_1"/>
</dbReference>
<dbReference type="SUPFAM" id="SSF51306">
    <property type="entry name" value="LexA/Signal peptidase"/>
    <property type="match status" value="1"/>
</dbReference>
<proteinExistence type="inferred from homology"/>
<evidence type="ECO:0000256" key="1">
    <source>
        <dbReference type="ARBA" id="ARBA00004273"/>
    </source>
</evidence>
<sequence length="329" mass="35444">MSQLLLRRPWIRKTAYTTAITLQIACAVHLVNEHVFEVRNSTGASMLPTLAPEGDFLLQLRLPFARFLSSLGDTFSPSEGEAAEGESHPYYHKGKRSNDIGGSRFSKTDQAQGTGLKVGDLVVALSPFDASRSVCKRVIGLPGDTVALDPRMRPIPESAWRGRTAVQSRVKDAKKSDVDGLESKMVSYEDLLASVGAPSSISTASSPSSQQSNTRTPTNTAVKGEVDLLSSMDTDSPSPSSSSTPQTDTAAHNAAAITDLTTQTYVRSKGDVQYITVPLGHVWLAGENMANSTDSRHYGPVPLGMVRGKVLARVWPNPRWLSNNLSFVD</sequence>
<feature type="active site" evidence="7">
    <location>
        <position position="136"/>
    </location>
</feature>
<feature type="domain" description="Peptidase S26" evidence="9">
    <location>
        <begin position="20"/>
        <end position="315"/>
    </location>
</feature>
<evidence type="ECO:0000256" key="5">
    <source>
        <dbReference type="ARBA" id="ARBA00023136"/>
    </source>
</evidence>
<feature type="region of interest" description="Disordered" evidence="8">
    <location>
        <begin position="158"/>
        <end position="178"/>
    </location>
</feature>
<dbReference type="GO" id="GO:0006627">
    <property type="term" value="P:protein processing involved in protein targeting to mitochondrion"/>
    <property type="evidence" value="ECO:0007669"/>
    <property type="project" value="TreeGrafter"/>
</dbReference>
<keyword evidence="5" id="KW-0472">Membrane</keyword>
<evidence type="ECO:0000313" key="11">
    <source>
        <dbReference type="Proteomes" id="UP000324022"/>
    </source>
</evidence>
<dbReference type="CDD" id="cd06530">
    <property type="entry name" value="S26_SPase_I"/>
    <property type="match status" value="2"/>
</dbReference>
<keyword evidence="10" id="KW-0645">Protease</keyword>
<dbReference type="GO" id="GO:0004252">
    <property type="term" value="F:serine-type endopeptidase activity"/>
    <property type="evidence" value="ECO:0007669"/>
    <property type="project" value="InterPro"/>
</dbReference>
<dbReference type="InterPro" id="IPR052064">
    <property type="entry name" value="Mito_IMP1_subunit"/>
</dbReference>
<feature type="active site" evidence="7">
    <location>
        <position position="45"/>
    </location>
</feature>
<evidence type="ECO:0000256" key="3">
    <source>
        <dbReference type="ARBA" id="ARBA00022801"/>
    </source>
</evidence>